<proteinExistence type="predicted"/>
<dbReference type="AlphaFoldDB" id="A0AAV9E8Y7"/>
<comment type="caution">
    <text evidence="1">The sequence shown here is derived from an EMBL/GenBank/DDBJ whole genome shotgun (WGS) entry which is preliminary data.</text>
</comment>
<evidence type="ECO:0000313" key="1">
    <source>
        <dbReference type="EMBL" id="KAK1309784.1"/>
    </source>
</evidence>
<keyword evidence="2" id="KW-1185">Reference proteome</keyword>
<evidence type="ECO:0000313" key="2">
    <source>
        <dbReference type="Proteomes" id="UP001180020"/>
    </source>
</evidence>
<protein>
    <submittedName>
        <fullName evidence="1">Uncharacterized protein</fullName>
    </submittedName>
</protein>
<name>A0AAV9E8Y7_ACOCL</name>
<reference evidence="1" key="1">
    <citation type="journal article" date="2023" name="Nat. Commun.">
        <title>Diploid and tetraploid genomes of Acorus and the evolution of monocots.</title>
        <authorList>
            <person name="Ma L."/>
            <person name="Liu K.W."/>
            <person name="Li Z."/>
            <person name="Hsiao Y.Y."/>
            <person name="Qi Y."/>
            <person name="Fu T."/>
            <person name="Tang G.D."/>
            <person name="Zhang D."/>
            <person name="Sun W.H."/>
            <person name="Liu D.K."/>
            <person name="Li Y."/>
            <person name="Chen G.Z."/>
            <person name="Liu X.D."/>
            <person name="Liao X.Y."/>
            <person name="Jiang Y.T."/>
            <person name="Yu X."/>
            <person name="Hao Y."/>
            <person name="Huang J."/>
            <person name="Zhao X.W."/>
            <person name="Ke S."/>
            <person name="Chen Y.Y."/>
            <person name="Wu W.L."/>
            <person name="Hsu J.L."/>
            <person name="Lin Y.F."/>
            <person name="Huang M.D."/>
            <person name="Li C.Y."/>
            <person name="Huang L."/>
            <person name="Wang Z.W."/>
            <person name="Zhao X."/>
            <person name="Zhong W.Y."/>
            <person name="Peng D.H."/>
            <person name="Ahmad S."/>
            <person name="Lan S."/>
            <person name="Zhang J.S."/>
            <person name="Tsai W.C."/>
            <person name="Van de Peer Y."/>
            <person name="Liu Z.J."/>
        </authorList>
    </citation>
    <scope>NUCLEOTIDE SEQUENCE</scope>
    <source>
        <strain evidence="1">CP</strain>
    </source>
</reference>
<gene>
    <name evidence="1" type="ORF">QJS10_CPA08g01762</name>
</gene>
<dbReference type="EMBL" id="JAUJYO010000008">
    <property type="protein sequence ID" value="KAK1309784.1"/>
    <property type="molecule type" value="Genomic_DNA"/>
</dbReference>
<sequence>MMIKFCRKDRICDAKARKTHVVIPSTHVRNVNVGNVSSSVIGIVRRTSSMGDSKISSNGKINMLCLVASQYFSEEFTKLIEEDKKGSVRLRSHKNKIILLASEREDRETDKAAMTRILCKEEIAWLKTGQSKETG</sequence>
<dbReference type="Proteomes" id="UP001180020">
    <property type="component" value="Unassembled WGS sequence"/>
</dbReference>
<accession>A0AAV9E8Y7</accession>
<organism evidence="1 2">
    <name type="scientific">Acorus calamus</name>
    <name type="common">Sweet flag</name>
    <dbReference type="NCBI Taxonomy" id="4465"/>
    <lineage>
        <taxon>Eukaryota</taxon>
        <taxon>Viridiplantae</taxon>
        <taxon>Streptophyta</taxon>
        <taxon>Embryophyta</taxon>
        <taxon>Tracheophyta</taxon>
        <taxon>Spermatophyta</taxon>
        <taxon>Magnoliopsida</taxon>
        <taxon>Liliopsida</taxon>
        <taxon>Acoraceae</taxon>
        <taxon>Acorus</taxon>
    </lineage>
</organism>
<reference evidence="1" key="2">
    <citation type="submission" date="2023-06" db="EMBL/GenBank/DDBJ databases">
        <authorList>
            <person name="Ma L."/>
            <person name="Liu K.-W."/>
            <person name="Li Z."/>
            <person name="Hsiao Y.-Y."/>
            <person name="Qi Y."/>
            <person name="Fu T."/>
            <person name="Tang G."/>
            <person name="Zhang D."/>
            <person name="Sun W.-H."/>
            <person name="Liu D.-K."/>
            <person name="Li Y."/>
            <person name="Chen G.-Z."/>
            <person name="Liu X.-D."/>
            <person name="Liao X.-Y."/>
            <person name="Jiang Y.-T."/>
            <person name="Yu X."/>
            <person name="Hao Y."/>
            <person name="Huang J."/>
            <person name="Zhao X.-W."/>
            <person name="Ke S."/>
            <person name="Chen Y.-Y."/>
            <person name="Wu W.-L."/>
            <person name="Hsu J.-L."/>
            <person name="Lin Y.-F."/>
            <person name="Huang M.-D."/>
            <person name="Li C.-Y."/>
            <person name="Huang L."/>
            <person name="Wang Z.-W."/>
            <person name="Zhao X."/>
            <person name="Zhong W.-Y."/>
            <person name="Peng D.-H."/>
            <person name="Ahmad S."/>
            <person name="Lan S."/>
            <person name="Zhang J.-S."/>
            <person name="Tsai W.-C."/>
            <person name="Van De Peer Y."/>
            <person name="Liu Z.-J."/>
        </authorList>
    </citation>
    <scope>NUCLEOTIDE SEQUENCE</scope>
    <source>
        <strain evidence="1">CP</strain>
        <tissue evidence="1">Leaves</tissue>
    </source>
</reference>